<feature type="region of interest" description="Disordered" evidence="1">
    <location>
        <begin position="1"/>
        <end position="38"/>
    </location>
</feature>
<feature type="region of interest" description="Disordered" evidence="1">
    <location>
        <begin position="813"/>
        <end position="843"/>
    </location>
</feature>
<proteinExistence type="predicted"/>
<dbReference type="KEGG" id="pgri:PgNI_03824"/>
<feature type="compositionally biased region" description="Acidic residues" evidence="1">
    <location>
        <begin position="557"/>
        <end position="569"/>
    </location>
</feature>
<evidence type="ECO:0000313" key="3">
    <source>
        <dbReference type="RefSeq" id="XP_030983765.1"/>
    </source>
</evidence>
<feature type="compositionally biased region" description="Polar residues" evidence="1">
    <location>
        <begin position="661"/>
        <end position="677"/>
    </location>
</feature>
<evidence type="ECO:0000313" key="2">
    <source>
        <dbReference type="Proteomes" id="UP000515153"/>
    </source>
</evidence>
<keyword evidence="2" id="KW-1185">Reference proteome</keyword>
<feature type="region of interest" description="Disordered" evidence="1">
    <location>
        <begin position="1009"/>
        <end position="1117"/>
    </location>
</feature>
<sequence length="1117" mass="123859">MSDTNSHKAASPAKGRGRGRGRGRGTTGASRGTNKKTAVVAATNGRGVNPAAHKTTAEAVADGSFTRAQAAEERSKELRANFIAVSNAIKPALEELAERNINLLRDSFDAHEEVAAFKEIRRFLQNRYDDTEKTLKRREQAGLNQCSQNLERQTMLTNLNYQRKYDEATEDFYDTQLRRLDILEEFCRRKVPTDLEDRVYVKTPVSKDRIDWTKAHVEFENGVEVPCAKVIKAQHVLNFEISRREMHEDTLRPTFVGVKRKAEAALLDQVPPKRPASAMDGDRPAYIPRHIGGLLSATNPDDEETPSRAPSPLGSKLPSPSPESTAKSSPDGDRPYVPPASSEPDEHGVRLISKRRPVTTENYNRLMLPPLYEYEDHEIGFRDSFNDRSRYKSTRIPQFFNKPNSFAFFVDRMISSVDVGTYEPGDLSEELVEKHALHPKYGLFLKTSKNEEEPPAPVVSGDHPIVLIDYTGRIQHASRSIVPKYLDRHTREREVKLALSAALNTMRQEHQLDRRLLTPEPADKEARRRELIHDREVSTPPSSRSPSPAVSQHGEGDSDEDAMAVDEEDKPSSAAENSEYPPKQWLELIDAVTVANEEETRATAAAQPRRTPFDPVRDLLDSPAPPPEPSSIVNTAKLDAFAQIALSSTNEKSVYGAEAPSSETSPYSKMSQPNSFQELGLPPASSIERTSSQLSNRPSSRTSYPVRQPSASQSVVDSTLTQPDARRISHSPSVPPQASGDASMLDPRLFGESDAQAQGSAGPREPSSQNRHFLHTALNPEPEYGTTPSALAFDGRLPPIPSEHARALDAELPPKYTGTTFSNQPLGPHRDNSRTPSLHYLGNYGPRQELTEVYTVDPAGTSSSHASEAHSMRPTSGAYHTPPAGRSYYENSYESHAGRASPAHLGGASQYVHTFVHDDRMNEQQQQQPHSQHHGNTPFTAPLGSHLPPPPLQPIHHHHNQYAQHSSQPGHYQMQSPYHGSHQYPPSGMPQQIQHTPTQYHAMPLQLEPTASPVDMNPRQLRSSSNGSISAATNGTGNNNNNNSKYRKLEPAPLPPHRQGSQSGPELRTVPFNYREGIKDYTASEPPPRHGPTQIRGWTYNNLKKPRVPKESRASKD</sequence>
<evidence type="ECO:0000256" key="1">
    <source>
        <dbReference type="SAM" id="MobiDB-lite"/>
    </source>
</evidence>
<feature type="region of interest" description="Disordered" evidence="1">
    <location>
        <begin position="921"/>
        <end position="994"/>
    </location>
</feature>
<feature type="region of interest" description="Disordered" evidence="1">
    <location>
        <begin position="510"/>
        <end position="583"/>
    </location>
</feature>
<feature type="compositionally biased region" description="Low complexity" evidence="1">
    <location>
        <begin position="310"/>
        <end position="324"/>
    </location>
</feature>
<dbReference type="RefSeq" id="XP_030983765.1">
    <property type="nucleotide sequence ID" value="XM_031123877.1"/>
</dbReference>
<reference evidence="3" key="2">
    <citation type="submission" date="2019-10" db="EMBL/GenBank/DDBJ databases">
        <authorList>
            <consortium name="NCBI Genome Project"/>
        </authorList>
    </citation>
    <scope>NUCLEOTIDE SEQUENCE</scope>
    <source>
        <strain evidence="3">NI907</strain>
    </source>
</reference>
<name>A0A6P8B997_PYRGI</name>
<dbReference type="AlphaFoldDB" id="A0A6P8B997"/>
<accession>A0A6P8B997</accession>
<reference evidence="3" key="3">
    <citation type="submission" date="2025-08" db="UniProtKB">
        <authorList>
            <consortium name="RefSeq"/>
        </authorList>
    </citation>
    <scope>IDENTIFICATION</scope>
    <source>
        <strain evidence="3">NI907</strain>
    </source>
</reference>
<dbReference type="GeneID" id="41958786"/>
<feature type="compositionally biased region" description="Low complexity" evidence="1">
    <location>
        <begin position="538"/>
        <end position="551"/>
    </location>
</feature>
<feature type="region of interest" description="Disordered" evidence="1">
    <location>
        <begin position="268"/>
        <end position="355"/>
    </location>
</feature>
<feature type="compositionally biased region" description="Basic and acidic residues" evidence="1">
    <location>
        <begin position="1108"/>
        <end position="1117"/>
    </location>
</feature>
<feature type="compositionally biased region" description="Polar residues" evidence="1">
    <location>
        <begin position="1020"/>
        <end position="1032"/>
    </location>
</feature>
<feature type="region of interest" description="Disordered" evidence="1">
    <location>
        <begin position="648"/>
        <end position="798"/>
    </location>
</feature>
<feature type="region of interest" description="Disordered" evidence="1">
    <location>
        <begin position="858"/>
        <end position="883"/>
    </location>
</feature>
<reference evidence="3" key="1">
    <citation type="journal article" date="2019" name="Mol. Biol. Evol.">
        <title>Blast fungal genomes show frequent chromosomal changes, gene gains and losses, and effector gene turnover.</title>
        <authorList>
            <person name="Gomez Luciano L.B."/>
            <person name="Jason Tsai I."/>
            <person name="Chuma I."/>
            <person name="Tosa Y."/>
            <person name="Chen Y.H."/>
            <person name="Li J.Y."/>
            <person name="Li M.Y."/>
            <person name="Jade Lu M.Y."/>
            <person name="Nakayashiki H."/>
            <person name="Li W.H."/>
        </authorList>
    </citation>
    <scope>NUCLEOTIDE SEQUENCE</scope>
    <source>
        <strain evidence="3">NI907</strain>
    </source>
</reference>
<feature type="compositionally biased region" description="Polar residues" evidence="1">
    <location>
        <begin position="961"/>
        <end position="978"/>
    </location>
</feature>
<feature type="compositionally biased region" description="Low complexity" evidence="1">
    <location>
        <begin position="1033"/>
        <end position="1043"/>
    </location>
</feature>
<gene>
    <name evidence="3" type="ORF">PgNI_03824</name>
</gene>
<protein>
    <submittedName>
        <fullName evidence="3">Uncharacterized protein</fullName>
    </submittedName>
</protein>
<feature type="region of interest" description="Disordered" evidence="1">
    <location>
        <begin position="598"/>
        <end position="632"/>
    </location>
</feature>
<feature type="compositionally biased region" description="Basic and acidic residues" evidence="1">
    <location>
        <begin position="611"/>
        <end position="620"/>
    </location>
</feature>
<feature type="compositionally biased region" description="Polar residues" evidence="1">
    <location>
        <begin position="687"/>
        <end position="722"/>
    </location>
</feature>
<feature type="compositionally biased region" description="Basic and acidic residues" evidence="1">
    <location>
        <begin position="510"/>
        <end position="537"/>
    </location>
</feature>
<dbReference type="Proteomes" id="UP000515153">
    <property type="component" value="Unplaced"/>
</dbReference>
<organism evidence="2 3">
    <name type="scientific">Pyricularia grisea</name>
    <name type="common">Crabgrass-specific blast fungus</name>
    <name type="synonym">Magnaporthe grisea</name>
    <dbReference type="NCBI Taxonomy" id="148305"/>
    <lineage>
        <taxon>Eukaryota</taxon>
        <taxon>Fungi</taxon>
        <taxon>Dikarya</taxon>
        <taxon>Ascomycota</taxon>
        <taxon>Pezizomycotina</taxon>
        <taxon>Sordariomycetes</taxon>
        <taxon>Sordariomycetidae</taxon>
        <taxon>Magnaporthales</taxon>
        <taxon>Pyriculariaceae</taxon>
        <taxon>Pyricularia</taxon>
    </lineage>
</organism>